<keyword evidence="8" id="KW-0472">Membrane</keyword>
<organism evidence="10 11">
    <name type="scientific">Elysia marginata</name>
    <dbReference type="NCBI Taxonomy" id="1093978"/>
    <lineage>
        <taxon>Eukaryota</taxon>
        <taxon>Metazoa</taxon>
        <taxon>Spiralia</taxon>
        <taxon>Lophotrochozoa</taxon>
        <taxon>Mollusca</taxon>
        <taxon>Gastropoda</taxon>
        <taxon>Heterobranchia</taxon>
        <taxon>Euthyneura</taxon>
        <taxon>Panpulmonata</taxon>
        <taxon>Sacoglossa</taxon>
        <taxon>Placobranchoidea</taxon>
        <taxon>Plakobranchidae</taxon>
        <taxon>Elysia</taxon>
    </lineage>
</organism>
<comment type="similarity">
    <text evidence="2">Belongs to the galactose-3-O-sulfotransferase family.</text>
</comment>
<dbReference type="InterPro" id="IPR027417">
    <property type="entry name" value="P-loop_NTPase"/>
</dbReference>
<dbReference type="GO" id="GO:0009247">
    <property type="term" value="P:glycolipid biosynthetic process"/>
    <property type="evidence" value="ECO:0007669"/>
    <property type="project" value="InterPro"/>
</dbReference>
<evidence type="ECO:0000313" key="11">
    <source>
        <dbReference type="Proteomes" id="UP000762676"/>
    </source>
</evidence>
<evidence type="ECO:0000256" key="4">
    <source>
        <dbReference type="ARBA" id="ARBA00022692"/>
    </source>
</evidence>
<evidence type="ECO:0000256" key="2">
    <source>
        <dbReference type="ARBA" id="ARBA00008124"/>
    </source>
</evidence>
<keyword evidence="4" id="KW-0812">Transmembrane</keyword>
<dbReference type="Proteomes" id="UP000762676">
    <property type="component" value="Unassembled WGS sequence"/>
</dbReference>
<dbReference type="EMBL" id="BMAT01001498">
    <property type="protein sequence ID" value="GFR87101.1"/>
    <property type="molecule type" value="Genomic_DNA"/>
</dbReference>
<evidence type="ECO:0000256" key="5">
    <source>
        <dbReference type="ARBA" id="ARBA00022968"/>
    </source>
</evidence>
<proteinExistence type="inferred from homology"/>
<dbReference type="PANTHER" id="PTHR14647">
    <property type="entry name" value="GALACTOSE-3-O-SULFOTRANSFERASE"/>
    <property type="match status" value="1"/>
</dbReference>
<reference evidence="10 11" key="1">
    <citation type="journal article" date="2021" name="Elife">
        <title>Chloroplast acquisition without the gene transfer in kleptoplastic sea slugs, Plakobranchus ocellatus.</title>
        <authorList>
            <person name="Maeda T."/>
            <person name="Takahashi S."/>
            <person name="Yoshida T."/>
            <person name="Shimamura S."/>
            <person name="Takaki Y."/>
            <person name="Nagai Y."/>
            <person name="Toyoda A."/>
            <person name="Suzuki Y."/>
            <person name="Arimoto A."/>
            <person name="Ishii H."/>
            <person name="Satoh N."/>
            <person name="Nishiyama T."/>
            <person name="Hasebe M."/>
            <person name="Maruyama T."/>
            <person name="Minagawa J."/>
            <person name="Obokata J."/>
            <person name="Shigenobu S."/>
        </authorList>
    </citation>
    <scope>NUCLEOTIDE SEQUENCE [LARGE SCALE GENOMIC DNA]</scope>
</reference>
<dbReference type="AlphaFoldDB" id="A0AAV4GPC0"/>
<dbReference type="InterPro" id="IPR009729">
    <property type="entry name" value="Gal-3-0_sulfotransfrase"/>
</dbReference>
<keyword evidence="5" id="KW-0735">Signal-anchor</keyword>
<evidence type="ECO:0000313" key="10">
    <source>
        <dbReference type="EMBL" id="GFR87101.1"/>
    </source>
</evidence>
<protein>
    <submittedName>
        <fullName evidence="10">Galactose-3-O-sulfotransferase 3</fullName>
    </submittedName>
</protein>
<dbReference type="Gene3D" id="3.40.50.300">
    <property type="entry name" value="P-loop containing nucleotide triphosphate hydrolases"/>
    <property type="match status" value="1"/>
</dbReference>
<dbReference type="GO" id="GO:0001733">
    <property type="term" value="F:galactosylceramide sulfotransferase activity"/>
    <property type="evidence" value="ECO:0007669"/>
    <property type="project" value="InterPro"/>
</dbReference>
<name>A0AAV4GPC0_9GAST</name>
<sequence length="559" mass="63457">MSPSIPDIHSAVDKRNQPVRDEREVIASDLAKLKQHLDIHPERSDLGSRPVEGQLSYLGQVISDNVTQEMRTCTPVVNIAFVKTHKAGSSTIANILQRFGISRNLSFALPNTKYRSYGYNYISRAGDVLTPSRLLPLKDGSHQGYNILTNHAIYNRTAFRLFMPRDTHYISILREPFSQFVSAFEYYGAKSMFSKRDKSILTAENPISSYLQNPYKFERTLHYFSYVKNKQAEDLGLGWNEYFMPAKLTHYLQTLNDDFTLVMIMEFFDESLLLLKRKLCWDLKDILYIPKNTNKHKPKRNFTETDHKRHEKLSHLDYKLYSFFLKSFKAELQNQGRDFFEELGYFRNILKKVHHSCTTNTAFYTAETRWHEAFHLDKVDCRLMLINELSGFDLLLERAGVLDRSSKTAIGTKAAVGKYGGKGQVIEKAGLKGQGDKQVWVKLDGVKKDGTKVQEGALEGKKHLEVGQVRVQGQEDIRLVGEGHSVEKAGTKVAGDVHFVDKGQGVKYNDNRGRDASQRDQLPVNVVLGNGFGYGQAVIQGEQLAKVESGIKVDTAGKV</sequence>
<keyword evidence="11" id="KW-1185">Reference proteome</keyword>
<dbReference type="SUPFAM" id="SSF52540">
    <property type="entry name" value="P-loop containing nucleoside triphosphate hydrolases"/>
    <property type="match status" value="1"/>
</dbReference>
<evidence type="ECO:0000256" key="7">
    <source>
        <dbReference type="ARBA" id="ARBA00023034"/>
    </source>
</evidence>
<evidence type="ECO:0000256" key="1">
    <source>
        <dbReference type="ARBA" id="ARBA00004323"/>
    </source>
</evidence>
<dbReference type="Pfam" id="PF06990">
    <property type="entry name" value="Gal-3-0_sulfotr"/>
    <property type="match status" value="1"/>
</dbReference>
<evidence type="ECO:0000256" key="6">
    <source>
        <dbReference type="ARBA" id="ARBA00022989"/>
    </source>
</evidence>
<evidence type="ECO:0000256" key="9">
    <source>
        <dbReference type="ARBA" id="ARBA00023180"/>
    </source>
</evidence>
<evidence type="ECO:0000256" key="3">
    <source>
        <dbReference type="ARBA" id="ARBA00022679"/>
    </source>
</evidence>
<keyword evidence="7" id="KW-0333">Golgi apparatus</keyword>
<keyword evidence="9" id="KW-0325">Glycoprotein</keyword>
<evidence type="ECO:0000256" key="8">
    <source>
        <dbReference type="ARBA" id="ARBA00023136"/>
    </source>
</evidence>
<comment type="caution">
    <text evidence="10">The sequence shown here is derived from an EMBL/GenBank/DDBJ whole genome shotgun (WGS) entry which is preliminary data.</text>
</comment>
<accession>A0AAV4GPC0</accession>
<keyword evidence="6" id="KW-1133">Transmembrane helix</keyword>
<dbReference type="GO" id="GO:0000139">
    <property type="term" value="C:Golgi membrane"/>
    <property type="evidence" value="ECO:0007669"/>
    <property type="project" value="UniProtKB-SubCell"/>
</dbReference>
<comment type="subcellular location">
    <subcellularLocation>
        <location evidence="1">Golgi apparatus membrane</location>
        <topology evidence="1">Single-pass type II membrane protein</topology>
    </subcellularLocation>
</comment>
<keyword evidence="3" id="KW-0808">Transferase</keyword>
<gene>
    <name evidence="10" type="ORF">ElyMa_000738000</name>
</gene>
<dbReference type="PANTHER" id="PTHR14647:SF87">
    <property type="entry name" value="PUTATIVE-RELATED"/>
    <property type="match status" value="1"/>
</dbReference>